<accession>A0A1Z5JFL9</accession>
<comment type="caution">
    <text evidence="2">The sequence shown here is derived from an EMBL/GenBank/DDBJ whole genome shotgun (WGS) entry which is preliminary data.</text>
</comment>
<dbReference type="InterPro" id="IPR051961">
    <property type="entry name" value="Fungal_Metabolite_Diox"/>
</dbReference>
<protein>
    <recommendedName>
        <fullName evidence="4">Phytanoyl-CoA dioxygenase</fullName>
    </recommendedName>
</protein>
<name>A0A1Z5JFL9_FISSO</name>
<evidence type="ECO:0000256" key="1">
    <source>
        <dbReference type="SAM" id="MobiDB-lite"/>
    </source>
</evidence>
<dbReference type="PANTHER" id="PTHR37563">
    <property type="entry name" value="PHYTANOYL-COA DIOXYGENASE FAMILY PROTEIN (AFU_ORTHOLOGUE AFUA_2G03330)"/>
    <property type="match status" value="1"/>
</dbReference>
<evidence type="ECO:0000313" key="3">
    <source>
        <dbReference type="Proteomes" id="UP000198406"/>
    </source>
</evidence>
<sequence length="528" mass="59846">MKNDSEEGAWDVFGSEEDDSSHSTTNDDRNDSSAVLLQQLTQIWMLQNAGVRLSERIVGLHGDESAMWNTALAEREIQAEQVDHATPKPFRQPSYDAVILCLAPDQNSDEIHSLLKNFRRMVRMVVPGGIIILPSNIRQAIIESSKEDWMYSELTSLQQNNDPTDSSGWGLVQRRFCSIQWKTCRWLPSHYDLEAEYERARQATVTLSMSEHNQRKLTTQSIQRAIKALQQFGYCILSGGLIHPEQSKLYGQAVLSDLQQVADILRQENGLQLFESGAISEEAAVYREISQREHFRVDIRHGPAMEKLRGPSGNVSRTMTALENETNDFLRGNADLLEIIRRVMNPVNKTLSPGNFGRYNFEGRGPDGSFQDVRMGPVGAIVTWPGATDQALHADTPHLFEHMAALPAHYINVFTPGSMIVNEDDAHKVGQTAFLHQSHKLDVTAKYEGSSLYSSFGTAEMWRKHLVRPQLNIGDVVLFDCRILHFGLPNESEHNTFRPLLYTNVTMHWFHDPKNWDNEKRIFGCNES</sequence>
<dbReference type="Pfam" id="PF05721">
    <property type="entry name" value="PhyH"/>
    <property type="match status" value="1"/>
</dbReference>
<evidence type="ECO:0000313" key="2">
    <source>
        <dbReference type="EMBL" id="GAX12551.1"/>
    </source>
</evidence>
<gene>
    <name evidence="2" type="ORF">FisN_24Hh127</name>
</gene>
<reference evidence="2 3" key="1">
    <citation type="journal article" date="2015" name="Plant Cell">
        <title>Oil accumulation by the oleaginous diatom Fistulifera solaris as revealed by the genome and transcriptome.</title>
        <authorList>
            <person name="Tanaka T."/>
            <person name="Maeda Y."/>
            <person name="Veluchamy A."/>
            <person name="Tanaka M."/>
            <person name="Abida H."/>
            <person name="Marechal E."/>
            <person name="Bowler C."/>
            <person name="Muto M."/>
            <person name="Sunaga Y."/>
            <person name="Tanaka M."/>
            <person name="Yoshino T."/>
            <person name="Taniguchi T."/>
            <person name="Fukuda Y."/>
            <person name="Nemoto M."/>
            <person name="Matsumoto M."/>
            <person name="Wong P.S."/>
            <person name="Aburatani S."/>
            <person name="Fujibuchi W."/>
        </authorList>
    </citation>
    <scope>NUCLEOTIDE SEQUENCE [LARGE SCALE GENOMIC DNA]</scope>
    <source>
        <strain evidence="2 3">JPCC DA0580</strain>
    </source>
</reference>
<feature type="region of interest" description="Disordered" evidence="1">
    <location>
        <begin position="1"/>
        <end position="31"/>
    </location>
</feature>
<feature type="compositionally biased region" description="Acidic residues" evidence="1">
    <location>
        <begin position="1"/>
        <end position="19"/>
    </location>
</feature>
<dbReference type="SUPFAM" id="SSF51197">
    <property type="entry name" value="Clavaminate synthase-like"/>
    <property type="match status" value="1"/>
</dbReference>
<proteinExistence type="predicted"/>
<dbReference type="InterPro" id="IPR008775">
    <property type="entry name" value="Phytyl_CoA_dOase-like"/>
</dbReference>
<dbReference type="Gene3D" id="2.60.120.620">
    <property type="entry name" value="q2cbj1_9rhob like domain"/>
    <property type="match status" value="1"/>
</dbReference>
<organism evidence="2 3">
    <name type="scientific">Fistulifera solaris</name>
    <name type="common">Oleaginous diatom</name>
    <dbReference type="NCBI Taxonomy" id="1519565"/>
    <lineage>
        <taxon>Eukaryota</taxon>
        <taxon>Sar</taxon>
        <taxon>Stramenopiles</taxon>
        <taxon>Ochrophyta</taxon>
        <taxon>Bacillariophyta</taxon>
        <taxon>Bacillariophyceae</taxon>
        <taxon>Bacillariophycidae</taxon>
        <taxon>Naviculales</taxon>
        <taxon>Naviculaceae</taxon>
        <taxon>Fistulifera</taxon>
    </lineage>
</organism>
<dbReference type="Proteomes" id="UP000198406">
    <property type="component" value="Unassembled WGS sequence"/>
</dbReference>
<dbReference type="OrthoDB" id="420046at2759"/>
<dbReference type="PANTHER" id="PTHR37563:SF2">
    <property type="entry name" value="PHYTANOYL-COA DIOXYGENASE FAMILY PROTEIN (AFU_ORTHOLOGUE AFUA_2G03330)"/>
    <property type="match status" value="1"/>
</dbReference>
<dbReference type="InParanoid" id="A0A1Z5JFL9"/>
<evidence type="ECO:0008006" key="4">
    <source>
        <dbReference type="Google" id="ProtNLM"/>
    </source>
</evidence>
<dbReference type="EMBL" id="BDSP01000052">
    <property type="protein sequence ID" value="GAX12551.1"/>
    <property type="molecule type" value="Genomic_DNA"/>
</dbReference>
<dbReference type="AlphaFoldDB" id="A0A1Z5JFL9"/>
<keyword evidence="3" id="KW-1185">Reference proteome</keyword>